<dbReference type="Pfam" id="PF00676">
    <property type="entry name" value="E1_dh"/>
    <property type="match status" value="1"/>
</dbReference>
<dbReference type="EC" id="1.2.4.4" evidence="2"/>
<keyword evidence="3" id="KW-0175">Coiled coil</keyword>
<organism evidence="5 6">
    <name type="scientific">Chrysochromulina tobinii</name>
    <dbReference type="NCBI Taxonomy" id="1460289"/>
    <lineage>
        <taxon>Eukaryota</taxon>
        <taxon>Haptista</taxon>
        <taxon>Haptophyta</taxon>
        <taxon>Prymnesiophyceae</taxon>
        <taxon>Prymnesiales</taxon>
        <taxon>Chrysochromulinaceae</taxon>
        <taxon>Chrysochromulina</taxon>
    </lineage>
</organism>
<dbReference type="OrthoDB" id="3845at2759"/>
<dbReference type="FunFam" id="3.40.50.970:FF:000108">
    <property type="entry name" value="2-oxoisovalerate dehydrogenase subunit alpha"/>
    <property type="match status" value="1"/>
</dbReference>
<dbReference type="PANTHER" id="PTHR43380">
    <property type="entry name" value="2-OXOISOVALERATE DEHYDROGENASE SUBUNIT ALPHA, MITOCHONDRIAL"/>
    <property type="match status" value="1"/>
</dbReference>
<dbReference type="SUPFAM" id="SSF52518">
    <property type="entry name" value="Thiamin diphosphate-binding fold (THDP-binding)"/>
    <property type="match status" value="1"/>
</dbReference>
<dbReference type="Proteomes" id="UP000037460">
    <property type="component" value="Unassembled WGS sequence"/>
</dbReference>
<keyword evidence="2" id="KW-0786">Thiamine pyrophosphate</keyword>
<evidence type="ECO:0000313" key="5">
    <source>
        <dbReference type="EMBL" id="KOO22268.1"/>
    </source>
</evidence>
<protein>
    <recommendedName>
        <fullName evidence="2">2-oxoisovalerate dehydrogenase subunit alpha</fullName>
        <ecNumber evidence="2">1.2.4.4</ecNumber>
    </recommendedName>
    <alternativeName>
        <fullName evidence="2">Branched-chain alpha-keto acid dehydrogenase E1 component alpha chain</fullName>
    </alternativeName>
</protein>
<dbReference type="InterPro" id="IPR029061">
    <property type="entry name" value="THDP-binding"/>
</dbReference>
<comment type="function">
    <text evidence="2">The branched-chain alpha-keto dehydrogenase complex catalyzes the overall conversion of alpha-keto acids to acyl-CoA and CO(2). It contains multiple copies of three enzymatic components: branched-chain alpha-keto acid decarboxylase (E1), lipoamide acyltransferase (E2) and lipoamide dehydrogenase (E3).</text>
</comment>
<dbReference type="PANTHER" id="PTHR43380:SF1">
    <property type="entry name" value="2-OXOISOVALERATE DEHYDROGENASE SUBUNIT ALPHA, MITOCHONDRIAL"/>
    <property type="match status" value="1"/>
</dbReference>
<evidence type="ECO:0000256" key="1">
    <source>
        <dbReference type="ARBA" id="ARBA00023002"/>
    </source>
</evidence>
<feature type="coiled-coil region" evidence="3">
    <location>
        <begin position="20"/>
        <end position="47"/>
    </location>
</feature>
<comment type="catalytic activity">
    <reaction evidence="2">
        <text>N(6)-[(R)-lipoyl]-L-lysyl-[protein] + 3-methyl-2-oxobutanoate + H(+) = N(6)-[(R)-S(8)-2-methylpropanoyldihydrolipoyl]-L-lysyl-[protein] + CO2</text>
        <dbReference type="Rhea" id="RHEA:13457"/>
        <dbReference type="Rhea" id="RHEA-COMP:10474"/>
        <dbReference type="Rhea" id="RHEA-COMP:10497"/>
        <dbReference type="ChEBI" id="CHEBI:11851"/>
        <dbReference type="ChEBI" id="CHEBI:15378"/>
        <dbReference type="ChEBI" id="CHEBI:16526"/>
        <dbReference type="ChEBI" id="CHEBI:83099"/>
        <dbReference type="ChEBI" id="CHEBI:83142"/>
        <dbReference type="EC" id="1.2.4.4"/>
    </reaction>
</comment>
<dbReference type="Gene3D" id="3.40.50.970">
    <property type="match status" value="1"/>
</dbReference>
<accession>A0A0M0J7R2</accession>
<comment type="similarity">
    <text evidence="2">Belongs to the BCKDHA family.</text>
</comment>
<dbReference type="InterPro" id="IPR001017">
    <property type="entry name" value="DH_E1"/>
</dbReference>
<evidence type="ECO:0000313" key="6">
    <source>
        <dbReference type="Proteomes" id="UP000037460"/>
    </source>
</evidence>
<comment type="caution">
    <text evidence="5">The sequence shown here is derived from an EMBL/GenBank/DDBJ whole genome shotgun (WGS) entry which is preliminary data.</text>
</comment>
<dbReference type="CDD" id="cd02000">
    <property type="entry name" value="TPP_E1_PDC_ADC_BCADC"/>
    <property type="match status" value="1"/>
</dbReference>
<dbReference type="AlphaFoldDB" id="A0A0M0J7R2"/>
<dbReference type="GO" id="GO:0009083">
    <property type="term" value="P:branched-chain amino acid catabolic process"/>
    <property type="evidence" value="ECO:0007669"/>
    <property type="project" value="TreeGrafter"/>
</dbReference>
<evidence type="ECO:0000256" key="3">
    <source>
        <dbReference type="SAM" id="Coils"/>
    </source>
</evidence>
<sequence length="461" mass="51974">MRSLRSLPRRLPQLARAPRRSLCTARLSDLELENARLREEIARLRQPTRPTGESTLFVGAKSSYTTSMDFWYPHVDNVPAAMPCFRIMDDLGRVVPGAEAHVPALSREHALACMHTMLRVNEFDKIFLDAQRQGRISFYLTGRGEEGATVGSAAALQPDDWVLPQYRELGVFFWRGFTFQEVANQLCATAHDPAHGRQLPLHIGSKERCILYVKSTLATQAPHATGVALHMKRTRQPRISIAYFGEGTASHGDIPSALNIAAVHGSPMIFFCRNNGYAISTNAKDQYRSDGIAPRGPAFGLPTIRIDGNDLLAVVAATKKARDICLNEGRPCLIEAMTYRIGAHSTSDDDTKYRTRDAPIEGWDSERAFWEARSPIIRFGRYLASRGWWNTQMEDYLRTQARRDAIASLNVASQAPRPAAVHMFTDVYDKLDWNGEQQRAALREHFERYPEHYSEWSREGL</sequence>
<evidence type="ECO:0000256" key="2">
    <source>
        <dbReference type="RuleBase" id="RU365014"/>
    </source>
</evidence>
<feature type="domain" description="Dehydrogenase E1 component" evidence="4">
    <location>
        <begin position="115"/>
        <end position="419"/>
    </location>
</feature>
<evidence type="ECO:0000259" key="4">
    <source>
        <dbReference type="Pfam" id="PF00676"/>
    </source>
</evidence>
<reference evidence="6" key="1">
    <citation type="journal article" date="2015" name="PLoS Genet.">
        <title>Genome Sequence and Transcriptome Analyses of Chrysochromulina tobin: Metabolic Tools for Enhanced Algal Fitness in the Prominent Order Prymnesiales (Haptophyceae).</title>
        <authorList>
            <person name="Hovde B.T."/>
            <person name="Deodato C.R."/>
            <person name="Hunsperger H.M."/>
            <person name="Ryken S.A."/>
            <person name="Yost W."/>
            <person name="Jha R.K."/>
            <person name="Patterson J."/>
            <person name="Monnat R.J. Jr."/>
            <person name="Barlow S.B."/>
            <person name="Starkenburg S.R."/>
            <person name="Cattolico R.A."/>
        </authorList>
    </citation>
    <scope>NUCLEOTIDE SEQUENCE</scope>
    <source>
        <strain evidence="6">CCMP291</strain>
    </source>
</reference>
<comment type="cofactor">
    <cofactor evidence="2">
        <name>thiamine diphosphate</name>
        <dbReference type="ChEBI" id="CHEBI:58937"/>
    </cofactor>
</comment>
<dbReference type="EMBL" id="JWZX01003294">
    <property type="protein sequence ID" value="KOO22268.1"/>
    <property type="molecule type" value="Genomic_DNA"/>
</dbReference>
<name>A0A0M0J7R2_9EUKA</name>
<gene>
    <name evidence="5" type="ORF">Ctob_003992</name>
</gene>
<keyword evidence="6" id="KW-1185">Reference proteome</keyword>
<dbReference type="GO" id="GO:0003863">
    <property type="term" value="F:branched-chain 2-oxo acid dehydrogenase activity"/>
    <property type="evidence" value="ECO:0007669"/>
    <property type="project" value="UniProtKB-EC"/>
</dbReference>
<dbReference type="InterPro" id="IPR050771">
    <property type="entry name" value="Alpha-ketoacid_DH_E1_comp"/>
</dbReference>
<proteinExistence type="inferred from homology"/>
<keyword evidence="1 2" id="KW-0560">Oxidoreductase</keyword>